<sequence>MENFTKDSEDQEGQNLQSAESDESSSETDQPESTEGVEFLKQTLRRIVSRKDSLEEEARFIPGQHDTRHKGRSSAWVLYLAYQSIGVVYGDMGTSPLYVYSSTFSVDGVKNQEDILGALSLILYTLILSPLIKYVFIVLRANDHGEGGTFALYSLISRYAKISLVTKHHPGDQSLSTYKLQIPSKELERSIWIKDKLEKSLTLKRALLFITLFGTCMVIGDGILTPAISVLSAVSGLKVSIPTLDQNVIVGLSITILIALFSLQRFGTAKVGFLFAPAVLVWFVSIALIGVYNIMKYDPLIFRALNPMYTYSYFKRNGKSGWVSMGGIVLCITGTEAMFADLGHFSVKSIQIAFTIIVFPSLVFAYSGQAAYLLKVPGDVSDAFYKSVPDPVFWPMFVISTGAAVIASQAMISASFSVMKQSEALGCFPRLNIVHTSKRFPGQIYIPEINWLIMIFCVLITATFRDTTQLGNAYGVAVVTVMLVTTCLVTLIMLMIWQIPLYLAIGFFLIFGSIEFTYISSVLVKVAQGGWVPLAFAGCFLLFMYVWHYGASLKSEFEVRHKVPMNWLYEVGPSLGTVRVPGIGLVYNELTHGVPAIFHHFVTHLPAIHSMIVFVCIRYLPVATVPQFERVLIRRVGPDEYHMYRCVVRYGYRDMRTETTRTLEQLLLQSVEIFIHREDHNVSLESGRLLPSVPQSNEDPLRTPLLKPEGSVDKSSYMLHASHSLSSSESASDDRASSSGGQFSGRQSVPAAPLTVDDKLLVLSKCRDAGIVYLLGHGDVRARKDSWFLKKLLVNYFYTTLRRNCRRRSETLHIPPSRLLQVGMTYFV</sequence>
<dbReference type="Proteomes" id="UP001162992">
    <property type="component" value="Chromosome 10"/>
</dbReference>
<evidence type="ECO:0000313" key="2">
    <source>
        <dbReference type="Proteomes" id="UP001162992"/>
    </source>
</evidence>
<keyword evidence="2" id="KW-1185">Reference proteome</keyword>
<reference evidence="2" key="1">
    <citation type="journal article" date="2024" name="Proc. Natl. Acad. Sci. U.S.A.">
        <title>Extraordinary preservation of gene collinearity over three hundred million years revealed in homosporous lycophytes.</title>
        <authorList>
            <person name="Li C."/>
            <person name="Wickell D."/>
            <person name="Kuo L.Y."/>
            <person name="Chen X."/>
            <person name="Nie B."/>
            <person name="Liao X."/>
            <person name="Peng D."/>
            <person name="Ji J."/>
            <person name="Jenkins J."/>
            <person name="Williams M."/>
            <person name="Shu S."/>
            <person name="Plott C."/>
            <person name="Barry K."/>
            <person name="Rajasekar S."/>
            <person name="Grimwood J."/>
            <person name="Han X."/>
            <person name="Sun S."/>
            <person name="Hou Z."/>
            <person name="He W."/>
            <person name="Dai G."/>
            <person name="Sun C."/>
            <person name="Schmutz J."/>
            <person name="Leebens-Mack J.H."/>
            <person name="Li F.W."/>
            <person name="Wang L."/>
        </authorList>
    </citation>
    <scope>NUCLEOTIDE SEQUENCE [LARGE SCALE GENOMIC DNA]</scope>
    <source>
        <strain evidence="2">cv. PW_Plant_1</strain>
    </source>
</reference>
<gene>
    <name evidence="1" type="ORF">O6H91_10G107800</name>
</gene>
<protein>
    <submittedName>
        <fullName evidence="1">Uncharacterized protein</fullName>
    </submittedName>
</protein>
<comment type="caution">
    <text evidence="1">The sequence shown here is derived from an EMBL/GenBank/DDBJ whole genome shotgun (WGS) entry which is preliminary data.</text>
</comment>
<dbReference type="EMBL" id="CM055101">
    <property type="protein sequence ID" value="KAJ7542461.1"/>
    <property type="molecule type" value="Genomic_DNA"/>
</dbReference>
<evidence type="ECO:0000313" key="1">
    <source>
        <dbReference type="EMBL" id="KAJ7542461.1"/>
    </source>
</evidence>
<name>A0ACC2CKD0_DIPCM</name>
<proteinExistence type="predicted"/>
<accession>A0ACC2CKD0</accession>
<organism evidence="1 2">
    <name type="scientific">Diphasiastrum complanatum</name>
    <name type="common">Issler's clubmoss</name>
    <name type="synonym">Lycopodium complanatum</name>
    <dbReference type="NCBI Taxonomy" id="34168"/>
    <lineage>
        <taxon>Eukaryota</taxon>
        <taxon>Viridiplantae</taxon>
        <taxon>Streptophyta</taxon>
        <taxon>Embryophyta</taxon>
        <taxon>Tracheophyta</taxon>
        <taxon>Lycopodiopsida</taxon>
        <taxon>Lycopodiales</taxon>
        <taxon>Lycopodiaceae</taxon>
        <taxon>Lycopodioideae</taxon>
        <taxon>Diphasiastrum</taxon>
    </lineage>
</organism>